<evidence type="ECO:0000256" key="3">
    <source>
        <dbReference type="ARBA" id="ARBA00023163"/>
    </source>
</evidence>
<dbReference type="PANTHER" id="PTHR43280:SF2">
    <property type="entry name" value="HTH-TYPE TRANSCRIPTIONAL REGULATOR EXSA"/>
    <property type="match status" value="1"/>
</dbReference>
<keyword evidence="3" id="KW-0804">Transcription</keyword>
<gene>
    <name evidence="5" type="ORF">SAMN04489864_102339</name>
</gene>
<name>A0A1I2UZF7_9SPHI</name>
<keyword evidence="1" id="KW-0805">Transcription regulation</keyword>
<dbReference type="STRING" id="414048.SAMN04489864_102339"/>
<proteinExistence type="predicted"/>
<dbReference type="SUPFAM" id="SSF46689">
    <property type="entry name" value="Homeodomain-like"/>
    <property type="match status" value="2"/>
</dbReference>
<evidence type="ECO:0000313" key="5">
    <source>
        <dbReference type="EMBL" id="SFG80376.1"/>
    </source>
</evidence>
<dbReference type="Pfam" id="PF12833">
    <property type="entry name" value="HTH_18"/>
    <property type="match status" value="1"/>
</dbReference>
<feature type="domain" description="HTH araC/xylS-type" evidence="4">
    <location>
        <begin position="190"/>
        <end position="288"/>
    </location>
</feature>
<keyword evidence="6" id="KW-1185">Reference proteome</keyword>
<dbReference type="PANTHER" id="PTHR43280">
    <property type="entry name" value="ARAC-FAMILY TRANSCRIPTIONAL REGULATOR"/>
    <property type="match status" value="1"/>
</dbReference>
<dbReference type="Gene3D" id="1.10.10.60">
    <property type="entry name" value="Homeodomain-like"/>
    <property type="match status" value="2"/>
</dbReference>
<dbReference type="RefSeq" id="WP_090992381.1">
    <property type="nucleotide sequence ID" value="NZ_FOPP01000002.1"/>
</dbReference>
<organism evidence="5 6">
    <name type="scientific">Pedobacter insulae</name>
    <dbReference type="NCBI Taxonomy" id="414048"/>
    <lineage>
        <taxon>Bacteria</taxon>
        <taxon>Pseudomonadati</taxon>
        <taxon>Bacteroidota</taxon>
        <taxon>Sphingobacteriia</taxon>
        <taxon>Sphingobacteriales</taxon>
        <taxon>Sphingobacteriaceae</taxon>
        <taxon>Pedobacter</taxon>
    </lineage>
</organism>
<evidence type="ECO:0000313" key="6">
    <source>
        <dbReference type="Proteomes" id="UP000199666"/>
    </source>
</evidence>
<dbReference type="SMART" id="SM00342">
    <property type="entry name" value="HTH_ARAC"/>
    <property type="match status" value="1"/>
</dbReference>
<evidence type="ECO:0000259" key="4">
    <source>
        <dbReference type="PROSITE" id="PS01124"/>
    </source>
</evidence>
<dbReference type="AlphaFoldDB" id="A0A1I2UZF7"/>
<dbReference type="GO" id="GO:0003700">
    <property type="term" value="F:DNA-binding transcription factor activity"/>
    <property type="evidence" value="ECO:0007669"/>
    <property type="project" value="InterPro"/>
</dbReference>
<dbReference type="OrthoDB" id="642439at2"/>
<evidence type="ECO:0000256" key="2">
    <source>
        <dbReference type="ARBA" id="ARBA00023125"/>
    </source>
</evidence>
<dbReference type="EMBL" id="FOPP01000002">
    <property type="protein sequence ID" value="SFG80376.1"/>
    <property type="molecule type" value="Genomic_DNA"/>
</dbReference>
<keyword evidence="2 5" id="KW-0238">DNA-binding</keyword>
<dbReference type="Proteomes" id="UP000199666">
    <property type="component" value="Unassembled WGS sequence"/>
</dbReference>
<dbReference type="PROSITE" id="PS01124">
    <property type="entry name" value="HTH_ARAC_FAMILY_2"/>
    <property type="match status" value="1"/>
</dbReference>
<sequence length="291" mass="34658">METYFKRLKNNNSLYQETKRYSHGDYQNNDLTLKFVFSGTRTYKFSRKELVVHPDCFLIINKNTDFESKIESNDYVQSLSISFDSKFLQDMERTLKRPAAYLLENLKEEDPSSFHFPETLLPLKSNLLFNLHHIKNFVKNNMNDDHLLEEYLHHTFINYLEIFNQDILQAEERLNCIKQHTKAEVVKRLNLARDFIYCNYNKQIELKSIAENSCLSVNHLLRTFKQAFGETPHQFLTKIRLKRAHHLIKKSTYSINEIVNTVGFECPSSFIRLYRSYYNCTPAKNRKQLID</sequence>
<protein>
    <submittedName>
        <fullName evidence="5">AraC-type DNA-binding protein</fullName>
    </submittedName>
</protein>
<evidence type="ECO:0000256" key="1">
    <source>
        <dbReference type="ARBA" id="ARBA00023015"/>
    </source>
</evidence>
<dbReference type="InterPro" id="IPR018060">
    <property type="entry name" value="HTH_AraC"/>
</dbReference>
<dbReference type="InterPro" id="IPR009057">
    <property type="entry name" value="Homeodomain-like_sf"/>
</dbReference>
<dbReference type="GO" id="GO:0043565">
    <property type="term" value="F:sequence-specific DNA binding"/>
    <property type="evidence" value="ECO:0007669"/>
    <property type="project" value="InterPro"/>
</dbReference>
<accession>A0A1I2UZF7</accession>
<reference evidence="5 6" key="1">
    <citation type="submission" date="2016-10" db="EMBL/GenBank/DDBJ databases">
        <authorList>
            <person name="de Groot N.N."/>
        </authorList>
    </citation>
    <scope>NUCLEOTIDE SEQUENCE [LARGE SCALE GENOMIC DNA]</scope>
    <source>
        <strain evidence="5 6">DSM 18684</strain>
    </source>
</reference>